<dbReference type="AlphaFoldDB" id="A0AAW4NEF9"/>
<evidence type="ECO:0000256" key="1">
    <source>
        <dbReference type="SAM" id="MobiDB-lite"/>
    </source>
</evidence>
<proteinExistence type="predicted"/>
<sequence length="120" mass="14050">MGKQYITFHLEMMKTIISGHWRRFTTALRLPNLAYRLPGSTMLQSRRKSHIETKSASSGKGSCNERKPIGKYQECNDVDYYWIEVNEKTRSFPPNNMEKFIEHRLSGDYWIKEMGGGRIS</sequence>
<dbReference type="Proteomes" id="UP001196316">
    <property type="component" value="Unassembled WGS sequence"/>
</dbReference>
<dbReference type="EMBL" id="JAHOEP010000031">
    <property type="protein sequence ID" value="MBV3408921.1"/>
    <property type="molecule type" value="Genomic_DNA"/>
</dbReference>
<gene>
    <name evidence="2" type="ORF">KSW80_11000</name>
</gene>
<evidence type="ECO:0000313" key="2">
    <source>
        <dbReference type="EMBL" id="MBV3408921.1"/>
    </source>
</evidence>
<organism evidence="2 3">
    <name type="scientific">Segatella copri</name>
    <dbReference type="NCBI Taxonomy" id="165179"/>
    <lineage>
        <taxon>Bacteria</taxon>
        <taxon>Pseudomonadati</taxon>
        <taxon>Bacteroidota</taxon>
        <taxon>Bacteroidia</taxon>
        <taxon>Bacteroidales</taxon>
        <taxon>Prevotellaceae</taxon>
        <taxon>Segatella</taxon>
    </lineage>
</organism>
<protein>
    <submittedName>
        <fullName evidence="2">Uncharacterized protein</fullName>
    </submittedName>
</protein>
<dbReference type="RefSeq" id="WP_217326885.1">
    <property type="nucleotide sequence ID" value="NZ_JAHOEK010000030.1"/>
</dbReference>
<evidence type="ECO:0000313" key="3">
    <source>
        <dbReference type="Proteomes" id="UP001196316"/>
    </source>
</evidence>
<comment type="caution">
    <text evidence="2">The sequence shown here is derived from an EMBL/GenBank/DDBJ whole genome shotgun (WGS) entry which is preliminary data.</text>
</comment>
<name>A0AAW4NEF9_9BACT</name>
<feature type="region of interest" description="Disordered" evidence="1">
    <location>
        <begin position="44"/>
        <end position="68"/>
    </location>
</feature>
<reference evidence="2" key="1">
    <citation type="submission" date="2021-06" db="EMBL/GenBank/DDBJ databases">
        <title>Collection of gut derived symbiotic bacterial strains cultured from healthy donors.</title>
        <authorList>
            <person name="Lin H."/>
            <person name="Littmann E."/>
            <person name="Pamer E.G."/>
        </authorList>
    </citation>
    <scope>NUCLEOTIDE SEQUENCE</scope>
    <source>
        <strain evidence="2">MSK.21.60</strain>
    </source>
</reference>
<accession>A0AAW4NEF9</accession>